<organism evidence="2 3">
    <name type="scientific">Penicillium brasilianum</name>
    <dbReference type="NCBI Taxonomy" id="104259"/>
    <lineage>
        <taxon>Eukaryota</taxon>
        <taxon>Fungi</taxon>
        <taxon>Dikarya</taxon>
        <taxon>Ascomycota</taxon>
        <taxon>Pezizomycotina</taxon>
        <taxon>Eurotiomycetes</taxon>
        <taxon>Eurotiomycetidae</taxon>
        <taxon>Eurotiales</taxon>
        <taxon>Aspergillaceae</taxon>
        <taxon>Penicillium</taxon>
    </lineage>
</organism>
<dbReference type="Proteomes" id="UP000190744">
    <property type="component" value="Unassembled WGS sequence"/>
</dbReference>
<feature type="compositionally biased region" description="Polar residues" evidence="1">
    <location>
        <begin position="109"/>
        <end position="119"/>
    </location>
</feature>
<feature type="compositionally biased region" description="Low complexity" evidence="1">
    <location>
        <begin position="670"/>
        <end position="685"/>
    </location>
</feature>
<protein>
    <submittedName>
        <fullName evidence="2">Uncharacterized protein</fullName>
    </submittedName>
</protein>
<dbReference type="PANTHER" id="PTHR42053">
    <property type="match status" value="1"/>
</dbReference>
<evidence type="ECO:0000256" key="1">
    <source>
        <dbReference type="SAM" id="MobiDB-lite"/>
    </source>
</evidence>
<feature type="region of interest" description="Disordered" evidence="1">
    <location>
        <begin position="592"/>
        <end position="622"/>
    </location>
</feature>
<dbReference type="AlphaFoldDB" id="A0A1S9RGV0"/>
<feature type="region of interest" description="Disordered" evidence="1">
    <location>
        <begin position="517"/>
        <end position="540"/>
    </location>
</feature>
<proteinExistence type="predicted"/>
<comment type="caution">
    <text evidence="2">The sequence shown here is derived from an EMBL/GenBank/DDBJ whole genome shotgun (WGS) entry which is preliminary data.</text>
</comment>
<name>A0A1S9RGV0_PENBI</name>
<evidence type="ECO:0000313" key="2">
    <source>
        <dbReference type="EMBL" id="OOQ84655.1"/>
    </source>
</evidence>
<feature type="region of interest" description="Disordered" evidence="1">
    <location>
        <begin position="554"/>
        <end position="576"/>
    </location>
</feature>
<reference evidence="3" key="1">
    <citation type="submission" date="2015-09" db="EMBL/GenBank/DDBJ databases">
        <authorList>
            <person name="Fill T.P."/>
            <person name="Baretta J.F."/>
            <person name="de Almeida L.G."/>
            <person name="Rocha M."/>
            <person name="de Souza D.H."/>
            <person name="Malavazi I."/>
            <person name="Cerdeira L.T."/>
            <person name="Hong H."/>
            <person name="Samborskyy M."/>
            <person name="de Vasconcelos A.T."/>
            <person name="Leadlay P."/>
            <person name="Rodrigues-Filho E."/>
        </authorList>
    </citation>
    <scope>NUCLEOTIDE SEQUENCE [LARGE SCALE GENOMIC DNA]</scope>
    <source>
        <strain evidence="3">LaBioMMi 136</strain>
    </source>
</reference>
<gene>
    <name evidence="2" type="ORF">PEBR_29413</name>
</gene>
<sequence length="685" mass="73459">MAPNKPVLHPLKTPKTMTFPSELSPLTASPLTIKREDGTPAPSLTPPSYAKFLEALTPVMSGPVSAGVDYQRFNFEKRRPSPISVPSSASSDGPKTTSAIPPPSPATSHKSASPQSARLPTSLRRLRIPPSCVYSPVSDSPGSARTIRSPFSPSDWKIRYIETPRSAGGKAVSVRQVVTRTVTYKRTHLDPPPKGKRRKTTALALHRRRIEKERDIPAVESRDRPARYSSLTLSLPATARCTSPSNSARLSLACTVPSYLSSSASSHPKPVAESPEFVFRAPPPPPPKPREPAVLFLMSCSIMAQAPPIFTPDSEFADLATPRGPNSSVLSISALARFEFEAGKGNEGTKILMIEWEDDDLTRSVAEGSWHVSWTGKTTVLPADDRPSDSLRRVYFLLPPHVTIPPVVTLTYEPRPSDKTENVPVPPPNPRDIFQLNPLPAIFPPELGATGRSAGKKGVLHTIWAKKRLRVLDQEIRDECLNNAEGVALHMAVKEKEWIETNFGVTARTVDAVASSHDSSTSNSIYPTGPATPVSPISGRKLTDKLKGLKLQTSERDLSANDNSGPNSAHLLSPQSPDVAVSSFSSFSNIGTVPANSIPTPVTNPTPTPNSGTNPAGSELPKAVALHPPESLQEVQQNSSPGGFAAIGSMTTIARTSSAESGEDLFAKALSPRSPDLPRSPFSFA</sequence>
<feature type="region of interest" description="Disordered" evidence="1">
    <location>
        <begin position="1"/>
        <end position="47"/>
    </location>
</feature>
<feature type="compositionally biased region" description="Polar residues" evidence="1">
    <location>
        <begin position="15"/>
        <end position="30"/>
    </location>
</feature>
<feature type="region of interest" description="Disordered" evidence="1">
    <location>
        <begin position="77"/>
        <end position="125"/>
    </location>
</feature>
<dbReference type="EMBL" id="LJBN01000177">
    <property type="protein sequence ID" value="OOQ84655.1"/>
    <property type="molecule type" value="Genomic_DNA"/>
</dbReference>
<feature type="compositionally biased region" description="Polar residues" evidence="1">
    <location>
        <begin position="517"/>
        <end position="526"/>
    </location>
</feature>
<evidence type="ECO:0000313" key="3">
    <source>
        <dbReference type="Proteomes" id="UP000190744"/>
    </source>
</evidence>
<dbReference type="PANTHER" id="PTHR42053:SF1">
    <property type="match status" value="1"/>
</dbReference>
<accession>A0A1S9RGV0</accession>
<feature type="compositionally biased region" description="Low complexity" evidence="1">
    <location>
        <begin position="81"/>
        <end position="99"/>
    </location>
</feature>
<feature type="region of interest" description="Disordered" evidence="1">
    <location>
        <begin position="655"/>
        <end position="685"/>
    </location>
</feature>